<keyword evidence="2" id="KW-0813">Transport</keyword>
<keyword evidence="10" id="KW-0998">Cell outer membrane</keyword>
<dbReference type="Gene3D" id="2.40.170.20">
    <property type="entry name" value="TonB-dependent receptor, beta-barrel domain"/>
    <property type="match status" value="1"/>
</dbReference>
<evidence type="ECO:0000313" key="15">
    <source>
        <dbReference type="EMBL" id="AYJ84771.1"/>
    </source>
</evidence>
<keyword evidence="6" id="KW-0408">Iron</keyword>
<geneLocation type="plasmid" evidence="15">
    <name>unnamed1</name>
</geneLocation>
<name>A0A494TG14_SPHPE</name>
<keyword evidence="16" id="KW-1185">Reference proteome</keyword>
<evidence type="ECO:0000259" key="14">
    <source>
        <dbReference type="Pfam" id="PF07715"/>
    </source>
</evidence>
<dbReference type="SUPFAM" id="SSF56935">
    <property type="entry name" value="Porins"/>
    <property type="match status" value="1"/>
</dbReference>
<evidence type="ECO:0000256" key="11">
    <source>
        <dbReference type="RuleBase" id="RU003357"/>
    </source>
</evidence>
<evidence type="ECO:0000256" key="8">
    <source>
        <dbReference type="ARBA" id="ARBA00023077"/>
    </source>
</evidence>
<evidence type="ECO:0000259" key="13">
    <source>
        <dbReference type="Pfam" id="PF00593"/>
    </source>
</evidence>
<feature type="signal peptide" evidence="12">
    <location>
        <begin position="1"/>
        <end position="31"/>
    </location>
</feature>
<reference evidence="15 16" key="1">
    <citation type="submission" date="2018-09" db="EMBL/GenBank/DDBJ databases">
        <title>Sphingomonas peninsula sp. nov., isolated from fildes peninsula, Antarctic soil.</title>
        <authorList>
            <person name="Yingchao G."/>
        </authorList>
    </citation>
    <scope>NUCLEOTIDE SEQUENCE [LARGE SCALE GENOMIC DNA]</scope>
    <source>
        <strain evidence="15 16">YZ-8</strain>
        <plasmid evidence="15 16">unnamed1</plasmid>
    </source>
</reference>
<keyword evidence="3" id="KW-1134">Transmembrane beta strand</keyword>
<dbReference type="Gene3D" id="3.55.50.30">
    <property type="match status" value="1"/>
</dbReference>
<evidence type="ECO:0000256" key="2">
    <source>
        <dbReference type="ARBA" id="ARBA00022448"/>
    </source>
</evidence>
<proteinExistence type="inferred from homology"/>
<dbReference type="InterPro" id="IPR012910">
    <property type="entry name" value="Plug_dom"/>
</dbReference>
<dbReference type="AlphaFoldDB" id="A0A494TG14"/>
<keyword evidence="8 11" id="KW-0798">TonB box</keyword>
<dbReference type="PANTHER" id="PTHR32552">
    <property type="entry name" value="FERRICHROME IRON RECEPTOR-RELATED"/>
    <property type="match status" value="1"/>
</dbReference>
<feature type="chain" id="PRO_5019735750" evidence="12">
    <location>
        <begin position="32"/>
        <end position="793"/>
    </location>
</feature>
<evidence type="ECO:0000256" key="5">
    <source>
        <dbReference type="ARBA" id="ARBA00022692"/>
    </source>
</evidence>
<evidence type="ECO:0000256" key="7">
    <source>
        <dbReference type="ARBA" id="ARBA00023065"/>
    </source>
</evidence>
<keyword evidence="7" id="KW-0406">Ion transport</keyword>
<evidence type="ECO:0000256" key="6">
    <source>
        <dbReference type="ARBA" id="ARBA00023004"/>
    </source>
</evidence>
<evidence type="ECO:0000256" key="12">
    <source>
        <dbReference type="SAM" id="SignalP"/>
    </source>
</evidence>
<keyword evidence="12" id="KW-0732">Signal</keyword>
<evidence type="ECO:0000256" key="10">
    <source>
        <dbReference type="ARBA" id="ARBA00023237"/>
    </source>
</evidence>
<dbReference type="InterPro" id="IPR000531">
    <property type="entry name" value="Beta-barrel_TonB"/>
</dbReference>
<dbReference type="PANTHER" id="PTHR32552:SF81">
    <property type="entry name" value="TONB-DEPENDENT OUTER MEMBRANE RECEPTOR"/>
    <property type="match status" value="1"/>
</dbReference>
<evidence type="ECO:0000256" key="9">
    <source>
        <dbReference type="ARBA" id="ARBA00023136"/>
    </source>
</evidence>
<keyword evidence="15" id="KW-0614">Plasmid</keyword>
<evidence type="ECO:0000256" key="4">
    <source>
        <dbReference type="ARBA" id="ARBA00022496"/>
    </source>
</evidence>
<evidence type="ECO:0000256" key="1">
    <source>
        <dbReference type="ARBA" id="ARBA00004571"/>
    </source>
</evidence>
<evidence type="ECO:0000256" key="3">
    <source>
        <dbReference type="ARBA" id="ARBA00022452"/>
    </source>
</evidence>
<accession>A0A494TG14</accession>
<dbReference type="EMBL" id="CP032828">
    <property type="protein sequence ID" value="AYJ84771.1"/>
    <property type="molecule type" value="Genomic_DNA"/>
</dbReference>
<evidence type="ECO:0000313" key="16">
    <source>
        <dbReference type="Proteomes" id="UP000276254"/>
    </source>
</evidence>
<comment type="subcellular location">
    <subcellularLocation>
        <location evidence="1">Cell outer membrane</location>
        <topology evidence="1">Multi-pass membrane protein</topology>
    </subcellularLocation>
</comment>
<keyword evidence="5" id="KW-0812">Transmembrane</keyword>
<dbReference type="Proteomes" id="UP000276254">
    <property type="component" value="Plasmid unnamed1"/>
</dbReference>
<dbReference type="KEGG" id="spha:D3Y57_01325"/>
<dbReference type="InterPro" id="IPR039426">
    <property type="entry name" value="TonB-dep_rcpt-like"/>
</dbReference>
<comment type="similarity">
    <text evidence="11">Belongs to the TonB-dependent receptor family.</text>
</comment>
<keyword evidence="9 11" id="KW-0472">Membrane</keyword>
<feature type="domain" description="TonB-dependent receptor-like beta-barrel" evidence="13">
    <location>
        <begin position="343"/>
        <end position="755"/>
    </location>
</feature>
<dbReference type="GO" id="GO:0009279">
    <property type="term" value="C:cell outer membrane"/>
    <property type="evidence" value="ECO:0007669"/>
    <property type="project" value="UniProtKB-SubCell"/>
</dbReference>
<dbReference type="InterPro" id="IPR036942">
    <property type="entry name" value="Beta-barrel_TonB_sf"/>
</dbReference>
<keyword evidence="4" id="KW-0410">Iron transport</keyword>
<organism evidence="15 16">
    <name type="scientific">Sphingomonas paeninsulae</name>
    <dbReference type="NCBI Taxonomy" id="2319844"/>
    <lineage>
        <taxon>Bacteria</taxon>
        <taxon>Pseudomonadati</taxon>
        <taxon>Pseudomonadota</taxon>
        <taxon>Alphaproteobacteria</taxon>
        <taxon>Sphingomonadales</taxon>
        <taxon>Sphingomonadaceae</taxon>
        <taxon>Sphingomonas</taxon>
    </lineage>
</organism>
<gene>
    <name evidence="15" type="ORF">D3Y57_01325</name>
</gene>
<keyword evidence="15" id="KW-0675">Receptor</keyword>
<dbReference type="Pfam" id="PF07715">
    <property type="entry name" value="Plug"/>
    <property type="match status" value="1"/>
</dbReference>
<feature type="domain" description="TonB-dependent receptor plug" evidence="14">
    <location>
        <begin position="164"/>
        <end position="253"/>
    </location>
</feature>
<dbReference type="GO" id="GO:0006826">
    <property type="term" value="P:iron ion transport"/>
    <property type="evidence" value="ECO:0007669"/>
    <property type="project" value="UniProtKB-KW"/>
</dbReference>
<dbReference type="Pfam" id="PF00593">
    <property type="entry name" value="TonB_dep_Rec_b-barrel"/>
    <property type="match status" value="1"/>
</dbReference>
<protein>
    <submittedName>
        <fullName evidence="15">TonB-dependent receptor</fullName>
    </submittedName>
</protein>
<dbReference type="OrthoDB" id="9760333at2"/>
<sequence>MARGGFCRRKALLRANVAIAIAGLLPDPAMARSTAIAVSIQPTTLAVAIPILAQQCGCDIVSTEPNLRSVSVRAIQGIMPIGIALRRLVAGTGYRAVAIDGTSYRIVANPRSETPRVTQARRSTFHEDIGDILVTASKQSIPLLRFPGTIVTVSNLAQRGSAVSVPNLDEIARLNPILQNTELGDGRNKTFIRGIADSSFNGATQSTASTYFGDVQLGYSGPGPGLRLHDVRSVEVMEGPQGTLYGAGSIGGIIRITPNPVVLGQTEGAATAGVSTTVSGTIGYDLSGMINVPMIDDRLGVRVVGYRQRTGGYIDGRGPGRENLNGANITGGRVEVRADLSNGWEVTTGGLRQTISADGAQYADRFAGPLNQFATVPQPFSNAITLGRVVLSKRWDSGLQFTSATGAVQIHSTDVYDATGSPGTIGRAIYDDGRNDLLISQEARLSRSLANGASWLTGFTMVYDRNEESRAMGMIDAPADIIGVTNVTKTISAFAEATLPITPNLSFTVGGRATRARTDGEPSIDAPQSNFVHGRSTLRFDPTLAASWLLAPRVALYGRYQSGFRTGGIAVARGIGRVADFTSDSIRMGEMGLRIERRSETGVAVSTAVSYARWNDIQADLINRRGQPYTANIGNAEIYAFEGKVDWVPVVGLHTGVAFLYTYNRVDGTVAQSSAPVNRRLPDTPPFAANIEIGYRWSGGSQSEYRIAATGRYVGRSVLGSGNLLDVSQGQYGVIDMTGGWRVGKMDVSLSIENLTNARANRFSFGNPFTFALRDQTTPLQPLTFRVGIAVSF</sequence>